<gene>
    <name evidence="11" type="ORF">TsocGM_10480</name>
</gene>
<dbReference type="InterPro" id="IPR020846">
    <property type="entry name" value="MFS_dom"/>
</dbReference>
<dbReference type="PANTHER" id="PTHR23504:SF15">
    <property type="entry name" value="MAJOR FACILITATOR SUPERFAMILY (MFS) PROFILE DOMAIN-CONTAINING PROTEIN"/>
    <property type="match status" value="1"/>
</dbReference>
<feature type="transmembrane region" description="Helical" evidence="9">
    <location>
        <begin position="92"/>
        <end position="115"/>
    </location>
</feature>
<accession>A0A432MKI1</accession>
<feature type="transmembrane region" description="Helical" evidence="9">
    <location>
        <begin position="379"/>
        <end position="399"/>
    </location>
</feature>
<feature type="transmembrane region" description="Helical" evidence="9">
    <location>
        <begin position="260"/>
        <end position="279"/>
    </location>
</feature>
<dbReference type="PROSITE" id="PS50850">
    <property type="entry name" value="MFS"/>
    <property type="match status" value="1"/>
</dbReference>
<comment type="function">
    <text evidence="1">Resistance to tetracycline by an active tetracycline efflux. This is an energy-dependent process that decreases the accumulation of the antibiotic in whole cells. This protein functions as a metal-tetracycline/H(+) antiporter.</text>
</comment>
<dbReference type="RefSeq" id="WP_126725283.1">
    <property type="nucleotide sequence ID" value="NZ_RYZH01000017.1"/>
</dbReference>
<dbReference type="Proteomes" id="UP000280296">
    <property type="component" value="Unassembled WGS sequence"/>
</dbReference>
<feature type="transmembrane region" description="Helical" evidence="9">
    <location>
        <begin position="38"/>
        <end position="57"/>
    </location>
</feature>
<dbReference type="PROSITE" id="PS00216">
    <property type="entry name" value="SUGAR_TRANSPORT_1"/>
    <property type="match status" value="1"/>
</dbReference>
<dbReference type="GO" id="GO:0016020">
    <property type="term" value="C:membrane"/>
    <property type="evidence" value="ECO:0007669"/>
    <property type="project" value="UniProtKB-SubCell"/>
</dbReference>
<dbReference type="InterPro" id="IPR011701">
    <property type="entry name" value="MFS"/>
</dbReference>
<keyword evidence="5 9" id="KW-0812">Transmembrane</keyword>
<dbReference type="CDD" id="cd17330">
    <property type="entry name" value="MFS_SLC46_TetA_like"/>
    <property type="match status" value="1"/>
</dbReference>
<evidence type="ECO:0000313" key="12">
    <source>
        <dbReference type="Proteomes" id="UP000280296"/>
    </source>
</evidence>
<evidence type="ECO:0000313" key="11">
    <source>
        <dbReference type="EMBL" id="RUL87780.1"/>
    </source>
</evidence>
<protein>
    <submittedName>
        <fullName evidence="11">MFS transporter</fullName>
    </submittedName>
</protein>
<dbReference type="InterPro" id="IPR005829">
    <property type="entry name" value="Sugar_transporter_CS"/>
</dbReference>
<dbReference type="Pfam" id="PF07690">
    <property type="entry name" value="MFS_1"/>
    <property type="match status" value="1"/>
</dbReference>
<feature type="region of interest" description="Disordered" evidence="8">
    <location>
        <begin position="404"/>
        <end position="427"/>
    </location>
</feature>
<keyword evidence="7 9" id="KW-0472">Membrane</keyword>
<proteinExistence type="inferred from homology"/>
<evidence type="ECO:0000259" key="10">
    <source>
        <dbReference type="PROSITE" id="PS50850"/>
    </source>
</evidence>
<dbReference type="PRINTS" id="PR01035">
    <property type="entry name" value="TCRTETA"/>
</dbReference>
<feature type="transmembrane region" description="Helical" evidence="9">
    <location>
        <begin position="5"/>
        <end position="26"/>
    </location>
</feature>
<sequence>MSPLLVVVSIVLVDLLGFSLVMPLLPRYAEQYGFDERMIGALLAAFPLCQLVAGPVLGRLSDRFGRRPILLLSQVGTTASFLMIGLSDSFLLMLLGRVLDGISGGNILVAQAYIADVTKPEERSRGLGLIGAAFGVGFVLGPLLGGVLVSLPIGPVWQLRLPFLVAAGFSTIAWLLTLVWLPESRPVGLAGEAGRGADGPPPALAAARAPSWVGVARAVGDRRAGPLVLLGALLVLSFASLEGTFSLFLERRMGWSAGTAAYWFAALGFVSALMQGGLIRRLVPRFGEARMIPAGLVMLSGGLATLAISEESVGLAFAVVLVGFGQGMSAPTISGLLSRSVPPDRQGTIFGALLSAQTLARLVNYQASNELLGGLGPSAPYWLGAGIAALALVLSRWAIRRSSAPEELPEAGSRLAETAADRGARGS</sequence>
<reference evidence="11 12" key="2">
    <citation type="submission" date="2019-01" db="EMBL/GenBank/DDBJ databases">
        <title>Tautonia sociabilis, a novel thermotolerant planctomycete of Isosphaeraceae family, isolated from a 4000 m deep subterranean habitat.</title>
        <authorList>
            <person name="Kovaleva O.L."/>
            <person name="Elcheninov A.G."/>
            <person name="Van Heerden E."/>
            <person name="Toshchakov S.V."/>
            <person name="Novikov A."/>
            <person name="Bonch-Osmolovskaya E.A."/>
            <person name="Kublanov I.V."/>
        </authorList>
    </citation>
    <scope>NUCLEOTIDE SEQUENCE [LARGE SCALE GENOMIC DNA]</scope>
    <source>
        <strain evidence="11 12">GM2012</strain>
    </source>
</reference>
<feature type="transmembrane region" description="Helical" evidence="9">
    <location>
        <begin position="69"/>
        <end position="86"/>
    </location>
</feature>
<evidence type="ECO:0000256" key="7">
    <source>
        <dbReference type="ARBA" id="ARBA00023136"/>
    </source>
</evidence>
<keyword evidence="4" id="KW-0813">Transport</keyword>
<dbReference type="EMBL" id="RYZH01000017">
    <property type="protein sequence ID" value="RUL87780.1"/>
    <property type="molecule type" value="Genomic_DNA"/>
</dbReference>
<comment type="subcellular location">
    <subcellularLocation>
        <location evidence="2">Membrane</location>
        <topology evidence="2">Multi-pass membrane protein</topology>
    </subcellularLocation>
</comment>
<dbReference type="InterPro" id="IPR036259">
    <property type="entry name" value="MFS_trans_sf"/>
</dbReference>
<dbReference type="AlphaFoldDB" id="A0A432MKI1"/>
<feature type="transmembrane region" description="Helical" evidence="9">
    <location>
        <begin position="161"/>
        <end position="181"/>
    </location>
</feature>
<feature type="transmembrane region" description="Helical" evidence="9">
    <location>
        <begin position="127"/>
        <end position="149"/>
    </location>
</feature>
<evidence type="ECO:0000256" key="2">
    <source>
        <dbReference type="ARBA" id="ARBA00004141"/>
    </source>
</evidence>
<evidence type="ECO:0000256" key="3">
    <source>
        <dbReference type="ARBA" id="ARBA00007520"/>
    </source>
</evidence>
<feature type="transmembrane region" description="Helical" evidence="9">
    <location>
        <begin position="227"/>
        <end position="248"/>
    </location>
</feature>
<evidence type="ECO:0000256" key="5">
    <source>
        <dbReference type="ARBA" id="ARBA00022692"/>
    </source>
</evidence>
<dbReference type="InterPro" id="IPR001958">
    <property type="entry name" value="Tet-R_TetA/multi-R_MdtG-like"/>
</dbReference>
<evidence type="ECO:0000256" key="6">
    <source>
        <dbReference type="ARBA" id="ARBA00022989"/>
    </source>
</evidence>
<comment type="similarity">
    <text evidence="3">Belongs to the major facilitator superfamily. TCR/Tet family.</text>
</comment>
<evidence type="ECO:0000256" key="8">
    <source>
        <dbReference type="SAM" id="MobiDB-lite"/>
    </source>
</evidence>
<feature type="domain" description="Major facilitator superfamily (MFS) profile" evidence="10">
    <location>
        <begin position="3"/>
        <end position="403"/>
    </location>
</feature>
<reference evidence="11 12" key="1">
    <citation type="submission" date="2018-12" db="EMBL/GenBank/DDBJ databases">
        <authorList>
            <person name="Toschakov S.V."/>
        </authorList>
    </citation>
    <scope>NUCLEOTIDE SEQUENCE [LARGE SCALE GENOMIC DNA]</scope>
    <source>
        <strain evidence="11 12">GM2012</strain>
    </source>
</reference>
<dbReference type="Gene3D" id="1.20.1250.20">
    <property type="entry name" value="MFS general substrate transporter like domains"/>
    <property type="match status" value="1"/>
</dbReference>
<evidence type="ECO:0000256" key="4">
    <source>
        <dbReference type="ARBA" id="ARBA00022448"/>
    </source>
</evidence>
<feature type="transmembrane region" description="Helical" evidence="9">
    <location>
        <begin position="291"/>
        <end position="309"/>
    </location>
</feature>
<comment type="caution">
    <text evidence="11">The sequence shown here is derived from an EMBL/GenBank/DDBJ whole genome shotgun (WGS) entry which is preliminary data.</text>
</comment>
<name>A0A432MKI1_9BACT</name>
<evidence type="ECO:0000256" key="9">
    <source>
        <dbReference type="SAM" id="Phobius"/>
    </source>
</evidence>
<dbReference type="PANTHER" id="PTHR23504">
    <property type="entry name" value="MAJOR FACILITATOR SUPERFAMILY DOMAIN-CONTAINING PROTEIN 10"/>
    <property type="match status" value="1"/>
</dbReference>
<evidence type="ECO:0000256" key="1">
    <source>
        <dbReference type="ARBA" id="ARBA00003279"/>
    </source>
</evidence>
<feature type="transmembrane region" description="Helical" evidence="9">
    <location>
        <begin position="315"/>
        <end position="337"/>
    </location>
</feature>
<dbReference type="GO" id="GO:0022857">
    <property type="term" value="F:transmembrane transporter activity"/>
    <property type="evidence" value="ECO:0007669"/>
    <property type="project" value="InterPro"/>
</dbReference>
<keyword evidence="6 9" id="KW-1133">Transmembrane helix</keyword>
<organism evidence="11 12">
    <name type="scientific">Tautonia sociabilis</name>
    <dbReference type="NCBI Taxonomy" id="2080755"/>
    <lineage>
        <taxon>Bacteria</taxon>
        <taxon>Pseudomonadati</taxon>
        <taxon>Planctomycetota</taxon>
        <taxon>Planctomycetia</taxon>
        <taxon>Isosphaerales</taxon>
        <taxon>Isosphaeraceae</taxon>
        <taxon>Tautonia</taxon>
    </lineage>
</organism>
<keyword evidence="12" id="KW-1185">Reference proteome</keyword>
<dbReference type="OrthoDB" id="9793283at2"/>
<dbReference type="SUPFAM" id="SSF103473">
    <property type="entry name" value="MFS general substrate transporter"/>
    <property type="match status" value="1"/>
</dbReference>